<evidence type="ECO:0000256" key="2">
    <source>
        <dbReference type="SAM" id="Phobius"/>
    </source>
</evidence>
<comment type="caution">
    <text evidence="3">The sequence shown here is derived from an EMBL/GenBank/DDBJ whole genome shotgun (WGS) entry which is preliminary data.</text>
</comment>
<evidence type="ECO:0000256" key="1">
    <source>
        <dbReference type="SAM" id="MobiDB-lite"/>
    </source>
</evidence>
<keyword evidence="2" id="KW-0472">Membrane</keyword>
<evidence type="ECO:0000313" key="4">
    <source>
        <dbReference type="Proteomes" id="UP000620670"/>
    </source>
</evidence>
<feature type="region of interest" description="Disordered" evidence="1">
    <location>
        <begin position="74"/>
        <end position="99"/>
    </location>
</feature>
<organism evidence="3 4">
    <name type="scientific">Microvirga splendida</name>
    <dbReference type="NCBI Taxonomy" id="2795727"/>
    <lineage>
        <taxon>Bacteria</taxon>
        <taxon>Pseudomonadati</taxon>
        <taxon>Pseudomonadota</taxon>
        <taxon>Alphaproteobacteria</taxon>
        <taxon>Hyphomicrobiales</taxon>
        <taxon>Methylobacteriaceae</taxon>
        <taxon>Microvirga</taxon>
    </lineage>
</organism>
<evidence type="ECO:0000313" key="3">
    <source>
        <dbReference type="EMBL" id="MBJ6124317.1"/>
    </source>
</evidence>
<gene>
    <name evidence="3" type="ORF">JAO75_02735</name>
</gene>
<protein>
    <submittedName>
        <fullName evidence="3">Uncharacterized protein</fullName>
    </submittedName>
</protein>
<dbReference type="RefSeq" id="WP_199046474.1">
    <property type="nucleotide sequence ID" value="NZ_JAELXT010000002.1"/>
</dbReference>
<sequence length="99" mass="10288">MTLGWIDIFGYAASILTLATFAQQAMLPMRILAIAANVCFIGYGAMGLFIPVLALHLVLLPINLTRLHTLIRRSGSDGGQPGERAAGPPGVAGVSSGLL</sequence>
<feature type="transmembrane region" description="Helical" evidence="2">
    <location>
        <begin position="40"/>
        <end position="64"/>
    </location>
</feature>
<name>A0ABS0XW90_9HYPH</name>
<keyword evidence="4" id="KW-1185">Reference proteome</keyword>
<accession>A0ABS0XW90</accession>
<reference evidence="4" key="1">
    <citation type="submission" date="2020-12" db="EMBL/GenBank/DDBJ databases">
        <title>Hymenobacter sp.</title>
        <authorList>
            <person name="Kim M.K."/>
        </authorList>
    </citation>
    <scope>NUCLEOTIDE SEQUENCE [LARGE SCALE GENOMIC DNA]</scope>
    <source>
        <strain evidence="4">BT325</strain>
    </source>
</reference>
<keyword evidence="2" id="KW-1133">Transmembrane helix</keyword>
<dbReference type="EMBL" id="JAELXT010000002">
    <property type="protein sequence ID" value="MBJ6124317.1"/>
    <property type="molecule type" value="Genomic_DNA"/>
</dbReference>
<keyword evidence="2" id="KW-0812">Transmembrane</keyword>
<dbReference type="Proteomes" id="UP000620670">
    <property type="component" value="Unassembled WGS sequence"/>
</dbReference>
<proteinExistence type="predicted"/>